<protein>
    <recommendedName>
        <fullName evidence="2">CCHC-type domain-containing protein</fullName>
    </recommendedName>
</protein>
<dbReference type="PANTHER" id="PTHR35317:SF23">
    <property type="entry name" value="OS04G0629600 PROTEIN"/>
    <property type="match status" value="1"/>
</dbReference>
<dbReference type="InterPro" id="IPR001878">
    <property type="entry name" value="Znf_CCHC"/>
</dbReference>
<gene>
    <name evidence="3" type="ORF">MERR_LOCUS28019</name>
</gene>
<dbReference type="InterPro" id="IPR054722">
    <property type="entry name" value="PolX-like_BBD"/>
</dbReference>
<dbReference type="Pfam" id="PF22936">
    <property type="entry name" value="Pol_BBD"/>
    <property type="match status" value="1"/>
</dbReference>
<reference evidence="3" key="1">
    <citation type="submission" date="2020-01" db="EMBL/GenBank/DDBJ databases">
        <authorList>
            <person name="Mishra B."/>
        </authorList>
    </citation>
    <scope>NUCLEOTIDE SEQUENCE [LARGE SCALE GENOMIC DNA]</scope>
</reference>
<dbReference type="SMART" id="SM00343">
    <property type="entry name" value="ZnF_C2HC"/>
    <property type="match status" value="1"/>
</dbReference>
<dbReference type="PANTHER" id="PTHR35317">
    <property type="entry name" value="OS04G0629600 PROTEIN"/>
    <property type="match status" value="1"/>
</dbReference>
<proteinExistence type="predicted"/>
<comment type="caution">
    <text evidence="3">The sequence shown here is derived from an EMBL/GenBank/DDBJ whole genome shotgun (WGS) entry which is preliminary data.</text>
</comment>
<dbReference type="OrthoDB" id="1104362at2759"/>
<dbReference type="Pfam" id="PF00098">
    <property type="entry name" value="zf-CCHC"/>
    <property type="match status" value="1"/>
</dbReference>
<keyword evidence="1" id="KW-0862">Zinc</keyword>
<evidence type="ECO:0000259" key="2">
    <source>
        <dbReference type="PROSITE" id="PS50158"/>
    </source>
</evidence>
<dbReference type="AlphaFoldDB" id="A0A6D2JXM1"/>
<dbReference type="GO" id="GO:0008270">
    <property type="term" value="F:zinc ion binding"/>
    <property type="evidence" value="ECO:0007669"/>
    <property type="project" value="UniProtKB-KW"/>
</dbReference>
<organism evidence="3 4">
    <name type="scientific">Microthlaspi erraticum</name>
    <dbReference type="NCBI Taxonomy" id="1685480"/>
    <lineage>
        <taxon>Eukaryota</taxon>
        <taxon>Viridiplantae</taxon>
        <taxon>Streptophyta</taxon>
        <taxon>Embryophyta</taxon>
        <taxon>Tracheophyta</taxon>
        <taxon>Spermatophyta</taxon>
        <taxon>Magnoliopsida</taxon>
        <taxon>eudicotyledons</taxon>
        <taxon>Gunneridae</taxon>
        <taxon>Pentapetalae</taxon>
        <taxon>rosids</taxon>
        <taxon>malvids</taxon>
        <taxon>Brassicales</taxon>
        <taxon>Brassicaceae</taxon>
        <taxon>Coluteocarpeae</taxon>
        <taxon>Microthlaspi</taxon>
    </lineage>
</organism>
<dbReference type="GO" id="GO:0003676">
    <property type="term" value="F:nucleic acid binding"/>
    <property type="evidence" value="ECO:0007669"/>
    <property type="project" value="InterPro"/>
</dbReference>
<accession>A0A6D2JXM1</accession>
<keyword evidence="1" id="KW-0863">Zinc-finger</keyword>
<evidence type="ECO:0000313" key="3">
    <source>
        <dbReference type="EMBL" id="CAA7040784.1"/>
    </source>
</evidence>
<dbReference type="SUPFAM" id="SSF57756">
    <property type="entry name" value="Retrovirus zinc finger-like domains"/>
    <property type="match status" value="1"/>
</dbReference>
<feature type="domain" description="CCHC-type" evidence="2">
    <location>
        <begin position="125"/>
        <end position="140"/>
    </location>
</feature>
<dbReference type="Gene3D" id="4.10.60.10">
    <property type="entry name" value="Zinc finger, CCHC-type"/>
    <property type="match status" value="1"/>
</dbReference>
<keyword evidence="1" id="KW-0479">Metal-binding</keyword>
<evidence type="ECO:0000313" key="4">
    <source>
        <dbReference type="Proteomes" id="UP000467841"/>
    </source>
</evidence>
<dbReference type="Proteomes" id="UP000467841">
    <property type="component" value="Unassembled WGS sequence"/>
</dbReference>
<dbReference type="Pfam" id="PF14223">
    <property type="entry name" value="Retrotran_gag_2"/>
    <property type="match status" value="1"/>
</dbReference>
<dbReference type="EMBL" id="CACVBM020001234">
    <property type="protein sequence ID" value="CAA7040784.1"/>
    <property type="molecule type" value="Genomic_DNA"/>
</dbReference>
<dbReference type="PROSITE" id="PS50158">
    <property type="entry name" value="ZF_CCHC"/>
    <property type="match status" value="1"/>
</dbReference>
<keyword evidence="4" id="KW-1185">Reference proteome</keyword>
<dbReference type="InterPro" id="IPR036875">
    <property type="entry name" value="Znf_CCHC_sf"/>
</dbReference>
<sequence length="247" mass="28264">MKIGETITWYFSRVMEVANNMRNLGEDMPDSKVVEKILRTLVEKFTYVVCAIEESNDIKTLTVDGLQSSLMVHEQNLSRHVGEEHALKMEAQWGAGRGRGGYHGRGRGGYQGRGRGSTSKEHIECYKCHNMGHYKSECPEWDKEANYAEIEEDILLMAHIDMVRGEEEHVWLLDSCCSNHMCGTKEWFIELDSNFRQNVKLGDDRRMMVEGKGSLRLEINGHVHLISSVYFVPGAIAREMLESDYRG</sequence>
<evidence type="ECO:0000256" key="1">
    <source>
        <dbReference type="PROSITE-ProRule" id="PRU00047"/>
    </source>
</evidence>
<name>A0A6D2JXM1_9BRAS</name>